<dbReference type="Pfam" id="PF13547">
    <property type="entry name" value="GTA_TIM"/>
    <property type="match status" value="1"/>
</dbReference>
<dbReference type="RefSeq" id="WP_220749166.1">
    <property type="nucleotide sequence ID" value="NZ_BPFH01000004.1"/>
</dbReference>
<feature type="domain" description="GTA TIM-barrel-like" evidence="1">
    <location>
        <begin position="439"/>
        <end position="733"/>
    </location>
</feature>
<dbReference type="InterPro" id="IPR017853">
    <property type="entry name" value="GH"/>
</dbReference>
<evidence type="ECO:0000259" key="2">
    <source>
        <dbReference type="Pfam" id="PF13550"/>
    </source>
</evidence>
<comment type="caution">
    <text evidence="4">The sequence shown here is derived from an EMBL/GenBank/DDBJ whole genome shotgun (WGS) entry which is preliminary data.</text>
</comment>
<protein>
    <submittedName>
        <fullName evidence="4">Phage host specificity protein</fullName>
    </submittedName>
</protein>
<organism evidence="4 5">
    <name type="scientific">Jannaschia pagri</name>
    <dbReference type="NCBI Taxonomy" id="2829797"/>
    <lineage>
        <taxon>Bacteria</taxon>
        <taxon>Pseudomonadati</taxon>
        <taxon>Pseudomonadota</taxon>
        <taxon>Alphaproteobacteria</taxon>
        <taxon>Rhodobacterales</taxon>
        <taxon>Roseobacteraceae</taxon>
        <taxon>Jannaschia</taxon>
    </lineage>
</organism>
<dbReference type="SUPFAM" id="SSF51445">
    <property type="entry name" value="(Trans)glycosidases"/>
    <property type="match status" value="1"/>
</dbReference>
<keyword evidence="5" id="KW-1185">Reference proteome</keyword>
<evidence type="ECO:0000259" key="3">
    <source>
        <dbReference type="Pfam" id="PF23666"/>
    </source>
</evidence>
<feature type="domain" description="Tip attachment protein J" evidence="2">
    <location>
        <begin position="792"/>
        <end position="952"/>
    </location>
</feature>
<dbReference type="InterPro" id="IPR032876">
    <property type="entry name" value="J_dom"/>
</dbReference>
<reference evidence="4 5" key="1">
    <citation type="submission" date="2021-05" db="EMBL/GenBank/DDBJ databases">
        <title>Bacteria Genome sequencing.</title>
        <authorList>
            <person name="Takabe Y."/>
            <person name="Nakajima Y."/>
            <person name="Suzuki S."/>
            <person name="Shiozaki T."/>
        </authorList>
    </citation>
    <scope>NUCLEOTIDE SEQUENCE [LARGE SCALE GENOMIC DNA]</scope>
    <source>
        <strain evidence="4 5">AI_62</strain>
    </source>
</reference>
<evidence type="ECO:0000313" key="5">
    <source>
        <dbReference type="Proteomes" id="UP000786693"/>
    </source>
</evidence>
<feature type="domain" description="Rcc01698-like C-terminal" evidence="3">
    <location>
        <begin position="1042"/>
        <end position="1142"/>
    </location>
</feature>
<dbReference type="InterPro" id="IPR056490">
    <property type="entry name" value="Rcc01698_C"/>
</dbReference>
<sequence length="1297" mass="140175">MATLVLGAAGAAIGGSLGGSVLGLSAAVVGRAAGATLGRVLDQQIMGAGAEAIEHGRVDRFRLTGASEGAAIPRVVGRVRLGGQVIWATRFKETRTTSGGSGKGGPKAPQTTSFTYSVSVALALCEGRVTRVGRVWADGNEIARDSIHMRVYDGSEDQQPDALIEAVEGIGAAPAYRGISYVVIEDLDLTPFGNRLPQLSFEVVRAPDTDELDVADLVEGVALMPGTGEYALATTPVHYDHGAGGKDSANVNTLQDMPDVSVSLRDLQEELPNVTSASLIVSWFGDDLRCGQCTIRPRAEQDETDGTPQPWTVSGMTRETAGVVPTLEDRPVYGGTPGDASVVEIIRDMTARGLDVTFYPFILMDQLAGNGLPDPWGEDEQAVLPWRGRITTDIAPGRDGTTDRTVAADAEVAAFFGTVSPGDFAINDGTVSYSGPDEFSYRRFILHYAALCAAAGGVEAFCIGSEMRSLTQIRGADDTFPAVGAMIALLEDVRLLLPGAKLGYAADWSEYFGYHPVDTGNVHFHLDRLWSHPALDFIGIDNYMPLSDWRDGLNHADAAWGDGRSLPYLMANVEGGEGYDWYYPTQEARDAQRRVPITDGLAQEPWVYRYKDLKSWWLNPHHDRIDGQRLSTPTAWLPQSKPIRFTEYGCAAIDKGANQPNKFLDPKSSESSLPFYSNGRRDDAMQAQYLRAILGYWRDPDRNPVSEEFGGRMLDLPHSLAWAWDARPWPAFPDLRSFWTDGENYGRGHWINGRSGNQSLASVIVEICQSAGLGPVDVSEVYGVVRGYTVTSVQSARADLQPLLLAYGIEVIERSGTLQFSMRENAKEVSIAESMLVRDGTKPVVSVQRAPEAEVAGRVRVHHVDAGGDFAPRTGDAVHPGEDALPITDSELPLSLTAGEGHALAERYLAEARIARDTLELALPPSSRDVRVGDLMRVGDADDTWRIDRIEDAGQRRVEAVRAETSVFDPSDAVEDGSGKSRPAAALPVQSVFLDLPLLTGQEVPHAPHVAVSARPWPGSVAIHSSVEDAGYRLNTVIDTPATLGVTETVLERAQAGLWDRGPDLVVRLQGPPLESKSRTAILSGANAMAIGNGSIGGWEIFQFQDAQLIEPGVWALRQRLRGQRGTDAVIPDVWPIGSTVVLLDGAAEQIDLATDALGLPRHYRIGSARLGVDHPSYVYRVETAIGEGLRPYAPAHLRAILDQDGFRLTWVRRSRAVGEAWDAADVPLLESVERYEVRVRDAGGVLLRDWQQSDTEFALSPTEAADVGVGSGPTIWEVAQVSDVFGPGHFSRLLLN</sequence>
<name>A0ABQ4NMN8_9RHOB</name>
<gene>
    <name evidence="4" type="ORF">JANAI62_22840</name>
</gene>
<dbReference type="CDD" id="cd19607">
    <property type="entry name" value="GTA_TIM-barrel-like"/>
    <property type="match status" value="1"/>
</dbReference>
<dbReference type="InterPro" id="IPR025195">
    <property type="entry name" value="GTA_TIM_dom"/>
</dbReference>
<dbReference type="Pfam" id="PF23666">
    <property type="entry name" value="Rcc01698_C"/>
    <property type="match status" value="1"/>
</dbReference>
<dbReference type="Proteomes" id="UP000786693">
    <property type="component" value="Unassembled WGS sequence"/>
</dbReference>
<accession>A0ABQ4NMN8</accession>
<dbReference type="EMBL" id="BPFH01000004">
    <property type="protein sequence ID" value="GIT95661.1"/>
    <property type="molecule type" value="Genomic_DNA"/>
</dbReference>
<evidence type="ECO:0000313" key="4">
    <source>
        <dbReference type="EMBL" id="GIT95661.1"/>
    </source>
</evidence>
<proteinExistence type="predicted"/>
<dbReference type="Gene3D" id="3.20.20.80">
    <property type="entry name" value="Glycosidases"/>
    <property type="match status" value="2"/>
</dbReference>
<dbReference type="Pfam" id="PF13550">
    <property type="entry name" value="Phage-tail_3"/>
    <property type="match status" value="1"/>
</dbReference>
<evidence type="ECO:0000259" key="1">
    <source>
        <dbReference type="Pfam" id="PF13547"/>
    </source>
</evidence>